<organism evidence="7 8">
    <name type="scientific">Rubripirellula amarantea</name>
    <dbReference type="NCBI Taxonomy" id="2527999"/>
    <lineage>
        <taxon>Bacteria</taxon>
        <taxon>Pseudomonadati</taxon>
        <taxon>Planctomycetota</taxon>
        <taxon>Planctomycetia</taxon>
        <taxon>Pirellulales</taxon>
        <taxon>Pirellulaceae</taxon>
        <taxon>Rubripirellula</taxon>
    </lineage>
</organism>
<comment type="caution">
    <text evidence="7">The sequence shown here is derived from an EMBL/GenBank/DDBJ whole genome shotgun (WGS) entry which is preliminary data.</text>
</comment>
<dbReference type="InterPro" id="IPR005899">
    <property type="entry name" value="Na_pump_deCOase"/>
</dbReference>
<evidence type="ECO:0000256" key="5">
    <source>
        <dbReference type="ARBA" id="ARBA00023136"/>
    </source>
</evidence>
<dbReference type="GO" id="GO:0036376">
    <property type="term" value="P:sodium ion export across plasma membrane"/>
    <property type="evidence" value="ECO:0007669"/>
    <property type="project" value="InterPro"/>
</dbReference>
<name>A0A5C5WWV4_9BACT</name>
<keyword evidence="2" id="KW-1003">Cell membrane</keyword>
<evidence type="ECO:0000313" key="8">
    <source>
        <dbReference type="Proteomes" id="UP000316598"/>
    </source>
</evidence>
<proteinExistence type="predicted"/>
<dbReference type="AlphaFoldDB" id="A0A5C5WWV4"/>
<keyword evidence="8" id="KW-1185">Reference proteome</keyword>
<evidence type="ECO:0000256" key="3">
    <source>
        <dbReference type="ARBA" id="ARBA00022692"/>
    </source>
</evidence>
<keyword evidence="4 6" id="KW-1133">Transmembrane helix</keyword>
<keyword evidence="5 6" id="KW-0472">Membrane</keyword>
<protein>
    <submittedName>
        <fullName evidence="7">Oxaloacetate decarboxylase, gamma chain</fullName>
    </submittedName>
</protein>
<evidence type="ECO:0000256" key="2">
    <source>
        <dbReference type="ARBA" id="ARBA00022475"/>
    </source>
</evidence>
<gene>
    <name evidence="7" type="ORF">Pla22_21100</name>
</gene>
<evidence type="ECO:0000313" key="7">
    <source>
        <dbReference type="EMBL" id="TWT54463.1"/>
    </source>
</evidence>
<keyword evidence="3 6" id="KW-0812">Transmembrane</keyword>
<reference evidence="7 8" key="1">
    <citation type="submission" date="2019-02" db="EMBL/GenBank/DDBJ databases">
        <title>Deep-cultivation of Planctomycetes and their phenomic and genomic characterization uncovers novel biology.</title>
        <authorList>
            <person name="Wiegand S."/>
            <person name="Jogler M."/>
            <person name="Boedeker C."/>
            <person name="Pinto D."/>
            <person name="Vollmers J."/>
            <person name="Rivas-Marin E."/>
            <person name="Kohn T."/>
            <person name="Peeters S.H."/>
            <person name="Heuer A."/>
            <person name="Rast P."/>
            <person name="Oberbeckmann S."/>
            <person name="Bunk B."/>
            <person name="Jeske O."/>
            <person name="Meyerdierks A."/>
            <person name="Storesund J.E."/>
            <person name="Kallscheuer N."/>
            <person name="Luecker S."/>
            <person name="Lage O.M."/>
            <person name="Pohl T."/>
            <person name="Merkel B.J."/>
            <person name="Hornburger P."/>
            <person name="Mueller R.-W."/>
            <person name="Bruemmer F."/>
            <person name="Labrenz M."/>
            <person name="Spormann A.M."/>
            <person name="Op Den Camp H."/>
            <person name="Overmann J."/>
            <person name="Amann R."/>
            <person name="Jetten M.S.M."/>
            <person name="Mascher T."/>
            <person name="Medema M.H."/>
            <person name="Devos D.P."/>
            <person name="Kaster A.-K."/>
            <person name="Ovreas L."/>
            <person name="Rohde M."/>
            <person name="Galperin M.Y."/>
            <person name="Jogler C."/>
        </authorList>
    </citation>
    <scope>NUCLEOTIDE SEQUENCE [LARGE SCALE GENOMIC DNA]</scope>
    <source>
        <strain evidence="7 8">Pla22</strain>
    </source>
</reference>
<dbReference type="GO" id="GO:0005886">
    <property type="term" value="C:plasma membrane"/>
    <property type="evidence" value="ECO:0007669"/>
    <property type="project" value="UniProtKB-SubCell"/>
</dbReference>
<dbReference type="GO" id="GO:0015081">
    <property type="term" value="F:sodium ion transmembrane transporter activity"/>
    <property type="evidence" value="ECO:0007669"/>
    <property type="project" value="InterPro"/>
</dbReference>
<dbReference type="EMBL" id="SJPI01000001">
    <property type="protein sequence ID" value="TWT54463.1"/>
    <property type="molecule type" value="Genomic_DNA"/>
</dbReference>
<dbReference type="Pfam" id="PF04277">
    <property type="entry name" value="OAD_gamma"/>
    <property type="match status" value="1"/>
</dbReference>
<comment type="subcellular location">
    <subcellularLocation>
        <location evidence="1">Cell membrane</location>
    </subcellularLocation>
</comment>
<feature type="transmembrane region" description="Helical" evidence="6">
    <location>
        <begin position="49"/>
        <end position="70"/>
    </location>
</feature>
<evidence type="ECO:0000256" key="1">
    <source>
        <dbReference type="ARBA" id="ARBA00004236"/>
    </source>
</evidence>
<dbReference type="Proteomes" id="UP000316598">
    <property type="component" value="Unassembled WGS sequence"/>
</dbReference>
<evidence type="ECO:0000256" key="6">
    <source>
        <dbReference type="SAM" id="Phobius"/>
    </source>
</evidence>
<feature type="transmembrane region" description="Helical" evidence="6">
    <location>
        <begin position="9"/>
        <end position="29"/>
    </location>
</feature>
<evidence type="ECO:0000256" key="4">
    <source>
        <dbReference type="ARBA" id="ARBA00022989"/>
    </source>
</evidence>
<sequence length="131" mass="14255">MHRRWQSTILCDLLVTLILDCIDLMLFLATFWPASVTGLLAQTWSDGTAIAATGLVIVFAVLVLLSLFIASLPKVLAFIEPWFPQPSHLHAETAHPESQLPDDEVIAAIGFVLHTEIMNQTGSTGSTGTQK</sequence>
<accession>A0A5C5WWV4</accession>
<dbReference type="OrthoDB" id="289282at2"/>